<evidence type="ECO:0000313" key="4">
    <source>
        <dbReference type="Proteomes" id="UP000241769"/>
    </source>
</evidence>
<protein>
    <submittedName>
        <fullName evidence="3">Uncharacterized protein</fullName>
    </submittedName>
</protein>
<proteinExistence type="predicted"/>
<sequence>MGNGTVIPTVRIGDGVNAMVRSSFTSRLRGPVNGKTLEIATGVSAGFVVLLLMALCICCFVRKRRTRKARSSIRSYNEYSLLNPKGSLIDDKRFSDSKTPVTDARREELSRKYNLPSRGN</sequence>
<evidence type="ECO:0000256" key="2">
    <source>
        <dbReference type="SAM" id="Phobius"/>
    </source>
</evidence>
<keyword evidence="2" id="KW-0812">Transmembrane</keyword>
<dbReference type="InParanoid" id="A0A2P6N8M7"/>
<feature type="region of interest" description="Disordered" evidence="1">
    <location>
        <begin position="83"/>
        <end position="120"/>
    </location>
</feature>
<dbReference type="Proteomes" id="UP000241769">
    <property type="component" value="Unassembled WGS sequence"/>
</dbReference>
<reference evidence="3 4" key="1">
    <citation type="journal article" date="2018" name="Genome Biol. Evol.">
        <title>Multiple Roots of Fruiting Body Formation in Amoebozoa.</title>
        <authorList>
            <person name="Hillmann F."/>
            <person name="Forbes G."/>
            <person name="Novohradska S."/>
            <person name="Ferling I."/>
            <person name="Riege K."/>
            <person name="Groth M."/>
            <person name="Westermann M."/>
            <person name="Marz M."/>
            <person name="Spaller T."/>
            <person name="Winckler T."/>
            <person name="Schaap P."/>
            <person name="Glockner G."/>
        </authorList>
    </citation>
    <scope>NUCLEOTIDE SEQUENCE [LARGE SCALE GENOMIC DNA]</scope>
    <source>
        <strain evidence="3 4">Jena</strain>
    </source>
</reference>
<feature type="transmembrane region" description="Helical" evidence="2">
    <location>
        <begin position="39"/>
        <end position="61"/>
    </location>
</feature>
<organism evidence="3 4">
    <name type="scientific">Planoprotostelium fungivorum</name>
    <dbReference type="NCBI Taxonomy" id="1890364"/>
    <lineage>
        <taxon>Eukaryota</taxon>
        <taxon>Amoebozoa</taxon>
        <taxon>Evosea</taxon>
        <taxon>Variosea</taxon>
        <taxon>Cavosteliida</taxon>
        <taxon>Cavosteliaceae</taxon>
        <taxon>Planoprotostelium</taxon>
    </lineage>
</organism>
<keyword evidence="4" id="KW-1185">Reference proteome</keyword>
<accession>A0A2P6N8M7</accession>
<evidence type="ECO:0000313" key="3">
    <source>
        <dbReference type="EMBL" id="PRP80300.1"/>
    </source>
</evidence>
<name>A0A2P6N8M7_9EUKA</name>
<dbReference type="AlphaFoldDB" id="A0A2P6N8M7"/>
<comment type="caution">
    <text evidence="3">The sequence shown here is derived from an EMBL/GenBank/DDBJ whole genome shotgun (WGS) entry which is preliminary data.</text>
</comment>
<dbReference type="EMBL" id="MDYQ01000154">
    <property type="protein sequence ID" value="PRP80300.1"/>
    <property type="molecule type" value="Genomic_DNA"/>
</dbReference>
<keyword evidence="2" id="KW-0472">Membrane</keyword>
<gene>
    <name evidence="3" type="ORF">PROFUN_11778</name>
</gene>
<evidence type="ECO:0000256" key="1">
    <source>
        <dbReference type="SAM" id="MobiDB-lite"/>
    </source>
</evidence>
<keyword evidence="2" id="KW-1133">Transmembrane helix</keyword>